<evidence type="ECO:0000256" key="3">
    <source>
        <dbReference type="ARBA" id="ARBA00023237"/>
    </source>
</evidence>
<dbReference type="InterPro" id="IPR006664">
    <property type="entry name" value="OMP_bac"/>
</dbReference>
<reference evidence="7 8" key="1">
    <citation type="journal article" date="2014" name="Genome Announc.">
        <title>Draft Genome Sequence of Magnetospirillum sp. Strain SO-1, a Freshwater Magnetotactic Bacterium Isolated from the Ol'khovka River, Russia.</title>
        <authorList>
            <person name="Grouzdev D.S."/>
            <person name="Dziuba M.V."/>
            <person name="Sukhacheva M.S."/>
            <person name="Mardanov A.V."/>
            <person name="Beletskiy A.V."/>
            <person name="Kuznetsov B.B."/>
            <person name="Skryabin K.G."/>
        </authorList>
    </citation>
    <scope>NUCLEOTIDE SEQUENCE [LARGE SCALE GENOMIC DNA]</scope>
    <source>
        <strain evidence="7 8">SO-1</strain>
    </source>
</reference>
<gene>
    <name evidence="7" type="ORF">H261_13389</name>
</gene>
<keyword evidence="2 4" id="KW-0472">Membrane</keyword>
<dbReference type="InterPro" id="IPR006665">
    <property type="entry name" value="OmpA-like"/>
</dbReference>
<dbReference type="InterPro" id="IPR050330">
    <property type="entry name" value="Bact_OuterMem_StrucFunc"/>
</dbReference>
<dbReference type="PATRIC" id="fig|1244869.3.peg.2700"/>
<keyword evidence="8" id="KW-1185">Reference proteome</keyword>
<dbReference type="STRING" id="1244869.H261_13389"/>
<dbReference type="Gene3D" id="3.30.1330.60">
    <property type="entry name" value="OmpA-like domain"/>
    <property type="match status" value="1"/>
</dbReference>
<dbReference type="PANTHER" id="PTHR30329:SF21">
    <property type="entry name" value="LIPOPROTEIN YIAD-RELATED"/>
    <property type="match status" value="1"/>
</dbReference>
<dbReference type="EMBL" id="AONQ01000034">
    <property type="protein sequence ID" value="EME69465.1"/>
    <property type="molecule type" value="Genomic_DNA"/>
</dbReference>
<sequence>MRNRIDPRSVSMWFGAFLAICLGLAAGGARAEEVKIFSSPPSIEELEKALSAGGGGKPKFKTRSIVIDDDPSRPPQAAQGAVVGFPINFDLGSASIKEDSLGYLDAIANLMRKNTALRFLVEGHTDITGNPGRNVELSKARAASVRNYLISRQGITKSRLESVGKGSSEPINRNDPAAGENRRVQFRVLG</sequence>
<dbReference type="CDD" id="cd07185">
    <property type="entry name" value="OmpA_C-like"/>
    <property type="match status" value="1"/>
</dbReference>
<evidence type="ECO:0000256" key="1">
    <source>
        <dbReference type="ARBA" id="ARBA00004442"/>
    </source>
</evidence>
<organism evidence="7 8">
    <name type="scientific">Paramagnetospirillum caucaseum</name>
    <dbReference type="NCBI Taxonomy" id="1244869"/>
    <lineage>
        <taxon>Bacteria</taxon>
        <taxon>Pseudomonadati</taxon>
        <taxon>Pseudomonadota</taxon>
        <taxon>Alphaproteobacteria</taxon>
        <taxon>Rhodospirillales</taxon>
        <taxon>Magnetospirillaceae</taxon>
        <taxon>Paramagnetospirillum</taxon>
    </lineage>
</organism>
<dbReference type="Pfam" id="PF00691">
    <property type="entry name" value="OmpA"/>
    <property type="match status" value="1"/>
</dbReference>
<evidence type="ECO:0000256" key="5">
    <source>
        <dbReference type="SAM" id="MobiDB-lite"/>
    </source>
</evidence>
<evidence type="ECO:0000313" key="8">
    <source>
        <dbReference type="Proteomes" id="UP000011744"/>
    </source>
</evidence>
<comment type="caution">
    <text evidence="7">The sequence shown here is derived from an EMBL/GenBank/DDBJ whole genome shotgun (WGS) entry which is preliminary data.</text>
</comment>
<dbReference type="PRINTS" id="PR01021">
    <property type="entry name" value="OMPADOMAIN"/>
</dbReference>
<dbReference type="Proteomes" id="UP000011744">
    <property type="component" value="Unassembled WGS sequence"/>
</dbReference>
<evidence type="ECO:0000256" key="4">
    <source>
        <dbReference type="PROSITE-ProRule" id="PRU00473"/>
    </source>
</evidence>
<dbReference type="OrthoDB" id="9814546at2"/>
<dbReference type="RefSeq" id="WP_008618317.1">
    <property type="nucleotide sequence ID" value="NZ_AONQ01000034.1"/>
</dbReference>
<protein>
    <submittedName>
        <fullName evidence="7">OmpA/MotB domain-containing protein</fullName>
    </submittedName>
</protein>
<dbReference type="GO" id="GO:0009279">
    <property type="term" value="C:cell outer membrane"/>
    <property type="evidence" value="ECO:0007669"/>
    <property type="project" value="UniProtKB-SubCell"/>
</dbReference>
<accession>M2Z564</accession>
<name>M2Z564_9PROT</name>
<proteinExistence type="predicted"/>
<dbReference type="PANTHER" id="PTHR30329">
    <property type="entry name" value="STATOR ELEMENT OF FLAGELLAR MOTOR COMPLEX"/>
    <property type="match status" value="1"/>
</dbReference>
<dbReference type="PROSITE" id="PS51123">
    <property type="entry name" value="OMPA_2"/>
    <property type="match status" value="1"/>
</dbReference>
<dbReference type="SUPFAM" id="SSF103088">
    <property type="entry name" value="OmpA-like"/>
    <property type="match status" value="1"/>
</dbReference>
<evidence type="ECO:0000259" key="6">
    <source>
        <dbReference type="PROSITE" id="PS51123"/>
    </source>
</evidence>
<dbReference type="AlphaFoldDB" id="M2Z564"/>
<feature type="region of interest" description="Disordered" evidence="5">
    <location>
        <begin position="160"/>
        <end position="180"/>
    </location>
</feature>
<keyword evidence="3" id="KW-0998">Cell outer membrane</keyword>
<evidence type="ECO:0000256" key="2">
    <source>
        <dbReference type="ARBA" id="ARBA00023136"/>
    </source>
</evidence>
<dbReference type="eggNOG" id="COG2885">
    <property type="taxonomic scope" value="Bacteria"/>
</dbReference>
<comment type="subcellular location">
    <subcellularLocation>
        <location evidence="1">Cell outer membrane</location>
    </subcellularLocation>
</comment>
<feature type="domain" description="OmpA-like" evidence="6">
    <location>
        <begin position="76"/>
        <end position="190"/>
    </location>
</feature>
<dbReference type="InterPro" id="IPR036737">
    <property type="entry name" value="OmpA-like_sf"/>
</dbReference>
<evidence type="ECO:0000313" key="7">
    <source>
        <dbReference type="EMBL" id="EME69465.1"/>
    </source>
</evidence>